<dbReference type="PROSITE" id="PS51192">
    <property type="entry name" value="HELICASE_ATP_BIND_1"/>
    <property type="match status" value="1"/>
</dbReference>
<feature type="compositionally biased region" description="Basic and acidic residues" evidence="8">
    <location>
        <begin position="443"/>
        <end position="473"/>
    </location>
</feature>
<evidence type="ECO:0000256" key="2">
    <source>
        <dbReference type="ARBA" id="ARBA00022801"/>
    </source>
</evidence>
<dbReference type="Pfam" id="PF03880">
    <property type="entry name" value="DbpA"/>
    <property type="match status" value="1"/>
</dbReference>
<keyword evidence="12" id="KW-0808">Transferase</keyword>
<evidence type="ECO:0000313" key="12">
    <source>
        <dbReference type="EMBL" id="MCX2744248.1"/>
    </source>
</evidence>
<dbReference type="InterPro" id="IPR014001">
    <property type="entry name" value="Helicase_ATP-bd"/>
</dbReference>
<evidence type="ECO:0000256" key="8">
    <source>
        <dbReference type="SAM" id="MobiDB-lite"/>
    </source>
</evidence>
<evidence type="ECO:0000256" key="5">
    <source>
        <dbReference type="ARBA" id="ARBA00038437"/>
    </source>
</evidence>
<dbReference type="PROSITE" id="PS51194">
    <property type="entry name" value="HELICASE_CTER"/>
    <property type="match status" value="1"/>
</dbReference>
<dbReference type="PANTHER" id="PTHR47959:SF13">
    <property type="entry name" value="ATP-DEPENDENT RNA HELICASE RHLE"/>
    <property type="match status" value="1"/>
</dbReference>
<evidence type="ECO:0000259" key="9">
    <source>
        <dbReference type="PROSITE" id="PS51192"/>
    </source>
</evidence>
<feature type="region of interest" description="Disordered" evidence="8">
    <location>
        <begin position="443"/>
        <end position="487"/>
    </location>
</feature>
<dbReference type="InterPro" id="IPR050079">
    <property type="entry name" value="DEAD_box_RNA_helicase"/>
</dbReference>
<feature type="short sequence motif" description="Q motif" evidence="6">
    <location>
        <begin position="2"/>
        <end position="30"/>
    </location>
</feature>
<feature type="domain" description="DEAD-box RNA helicase Q" evidence="11">
    <location>
        <begin position="2"/>
        <end position="30"/>
    </location>
</feature>
<feature type="domain" description="Helicase ATP-binding" evidence="9">
    <location>
        <begin position="34"/>
        <end position="205"/>
    </location>
</feature>
<keyword evidence="1 7" id="KW-0547">Nucleotide-binding</keyword>
<keyword evidence="4 7" id="KW-0067">ATP-binding</keyword>
<evidence type="ECO:0000259" key="10">
    <source>
        <dbReference type="PROSITE" id="PS51194"/>
    </source>
</evidence>
<dbReference type="InterPro" id="IPR001650">
    <property type="entry name" value="Helicase_C-like"/>
</dbReference>
<sequence length="562" mass="63595">MRQFIDLGLSPVVVQGIEKLGFEEPTPIQREAIPFLLANQKDITALAQTGTGKTAAFGLPLLEKVDSTISNTQGLILVPTRELGQQVAQQLKQFAAFAKAVNIEVVYGGASIEQQIKALRKAPHILIATPGRLIDLINRKKVNLSKVNYVVLDEADEMLNMGFKEDIDTILETTPNEKNTWLFSATMSKGIRHIASNYLNDPHEIKVDKRETVNEGITHAYIETNRETRVDIIKNILHVEKEAGAILFCRTKAESEDVGLALQNAGIHTEVLHGGFTQAHRDKVMRKFREKKIQLLVATDVAARGIDVKDIGYVFNFGIPDNIEFYTHRSGRTARAGSKGTSVVFIGRRDRSKLKNLAKRLRIDFEPFKMPDVNEIIQEKLSDWVGGLQKKVDKAEKRIPAEITENVAKQLNHFSREQLVAMLVDSEFGKMYKAVNQIDKLEENRKNSEVSGRRSDRNDRSDRRKDNRSERARNSNQPSRGDNDYPRYFINIGKMDSMNKKDLAVFISQQAGIPQRDLVSIDIFRTHSYFSVNKKFTDRISSSMRGVEVNGRPLRVNRDNIK</sequence>
<dbReference type="InterPro" id="IPR005580">
    <property type="entry name" value="DbpA/CsdA_RNA-bd_dom"/>
</dbReference>
<dbReference type="InterPro" id="IPR027417">
    <property type="entry name" value="P-loop_NTPase"/>
</dbReference>
<dbReference type="InterPro" id="IPR011545">
    <property type="entry name" value="DEAD/DEAH_box_helicase_dom"/>
</dbReference>
<accession>A0ABT3RR45</accession>
<evidence type="ECO:0000313" key="13">
    <source>
        <dbReference type="Proteomes" id="UP001209885"/>
    </source>
</evidence>
<dbReference type="PROSITE" id="PS00039">
    <property type="entry name" value="DEAD_ATP_HELICASE"/>
    <property type="match status" value="1"/>
</dbReference>
<reference evidence="12 13" key="1">
    <citation type="submission" date="2022-11" db="EMBL/GenBank/DDBJ databases">
        <title>The characterization of three novel Bacteroidetes species and genomic analysis of their roles in tidal elemental geochemical cycles.</title>
        <authorList>
            <person name="Ma K."/>
        </authorList>
    </citation>
    <scope>NUCLEOTIDE SEQUENCE [LARGE SCALE GENOMIC DNA]</scope>
    <source>
        <strain evidence="12 13">M17</strain>
    </source>
</reference>
<dbReference type="Pfam" id="PF00271">
    <property type="entry name" value="Helicase_C"/>
    <property type="match status" value="1"/>
</dbReference>
<dbReference type="SMART" id="SM00487">
    <property type="entry name" value="DEXDc"/>
    <property type="match status" value="1"/>
</dbReference>
<comment type="caution">
    <text evidence="12">The sequence shown here is derived from an EMBL/GenBank/DDBJ whole genome shotgun (WGS) entry which is preliminary data.</text>
</comment>
<name>A0ABT3RR45_9BACT</name>
<evidence type="ECO:0000259" key="11">
    <source>
        <dbReference type="PROSITE" id="PS51195"/>
    </source>
</evidence>
<gene>
    <name evidence="12" type="ORF">OO013_10245</name>
</gene>
<evidence type="ECO:0000256" key="7">
    <source>
        <dbReference type="RuleBase" id="RU000492"/>
    </source>
</evidence>
<dbReference type="Gene3D" id="3.40.50.300">
    <property type="entry name" value="P-loop containing nucleotide triphosphate hydrolases"/>
    <property type="match status" value="2"/>
</dbReference>
<dbReference type="GO" id="GO:0016740">
    <property type="term" value="F:transferase activity"/>
    <property type="evidence" value="ECO:0007669"/>
    <property type="project" value="UniProtKB-KW"/>
</dbReference>
<evidence type="ECO:0000256" key="4">
    <source>
        <dbReference type="ARBA" id="ARBA00022840"/>
    </source>
</evidence>
<dbReference type="Proteomes" id="UP001209885">
    <property type="component" value="Unassembled WGS sequence"/>
</dbReference>
<proteinExistence type="inferred from homology"/>
<evidence type="ECO:0000256" key="3">
    <source>
        <dbReference type="ARBA" id="ARBA00022806"/>
    </source>
</evidence>
<dbReference type="EMBL" id="JAPFQN010000005">
    <property type="protein sequence ID" value="MCX2744248.1"/>
    <property type="molecule type" value="Genomic_DNA"/>
</dbReference>
<dbReference type="GO" id="GO:0004386">
    <property type="term" value="F:helicase activity"/>
    <property type="evidence" value="ECO:0007669"/>
    <property type="project" value="UniProtKB-KW"/>
</dbReference>
<dbReference type="InterPro" id="IPR044742">
    <property type="entry name" value="DEAD/DEAH_RhlB"/>
</dbReference>
<organism evidence="12 13">
    <name type="scientific">Mangrovivirga halotolerans</name>
    <dbReference type="NCBI Taxonomy" id="2993936"/>
    <lineage>
        <taxon>Bacteria</taxon>
        <taxon>Pseudomonadati</taxon>
        <taxon>Bacteroidota</taxon>
        <taxon>Cytophagia</taxon>
        <taxon>Cytophagales</taxon>
        <taxon>Mangrovivirgaceae</taxon>
        <taxon>Mangrovivirga</taxon>
    </lineage>
</organism>
<dbReference type="SUPFAM" id="SSF52540">
    <property type="entry name" value="P-loop containing nucleoside triphosphate hydrolases"/>
    <property type="match status" value="1"/>
</dbReference>
<keyword evidence="2 7" id="KW-0378">Hydrolase</keyword>
<dbReference type="PROSITE" id="PS51195">
    <property type="entry name" value="Q_MOTIF"/>
    <property type="match status" value="1"/>
</dbReference>
<dbReference type="SMART" id="SM00490">
    <property type="entry name" value="HELICc"/>
    <property type="match status" value="1"/>
</dbReference>
<dbReference type="InterPro" id="IPR000629">
    <property type="entry name" value="RNA-helicase_DEAD-box_CS"/>
</dbReference>
<keyword evidence="13" id="KW-1185">Reference proteome</keyword>
<comment type="similarity">
    <text evidence="5 7">Belongs to the DEAD box helicase family.</text>
</comment>
<dbReference type="InterPro" id="IPR012677">
    <property type="entry name" value="Nucleotide-bd_a/b_plait_sf"/>
</dbReference>
<dbReference type="RefSeq" id="WP_266056713.1">
    <property type="nucleotide sequence ID" value="NZ_JAPFQN010000005.1"/>
</dbReference>
<feature type="domain" description="Helicase C-terminal" evidence="10">
    <location>
        <begin position="231"/>
        <end position="376"/>
    </location>
</feature>
<dbReference type="CDD" id="cd12252">
    <property type="entry name" value="RRM_DbpA"/>
    <property type="match status" value="1"/>
</dbReference>
<keyword evidence="3 7" id="KW-0347">Helicase</keyword>
<dbReference type="Gene3D" id="3.30.70.330">
    <property type="match status" value="1"/>
</dbReference>
<dbReference type="CDD" id="cd00268">
    <property type="entry name" value="DEADc"/>
    <property type="match status" value="1"/>
</dbReference>
<dbReference type="Pfam" id="PF00270">
    <property type="entry name" value="DEAD"/>
    <property type="match status" value="1"/>
</dbReference>
<dbReference type="CDD" id="cd18787">
    <property type="entry name" value="SF2_C_DEAD"/>
    <property type="match status" value="1"/>
</dbReference>
<evidence type="ECO:0000256" key="6">
    <source>
        <dbReference type="PROSITE-ProRule" id="PRU00552"/>
    </source>
</evidence>
<dbReference type="InterPro" id="IPR014014">
    <property type="entry name" value="RNA_helicase_DEAD_Q_motif"/>
</dbReference>
<evidence type="ECO:0000256" key="1">
    <source>
        <dbReference type="ARBA" id="ARBA00022741"/>
    </source>
</evidence>
<dbReference type="PANTHER" id="PTHR47959">
    <property type="entry name" value="ATP-DEPENDENT RNA HELICASE RHLE-RELATED"/>
    <property type="match status" value="1"/>
</dbReference>
<protein>
    <submittedName>
        <fullName evidence="12">DEAD/DEAH box helicase</fullName>
    </submittedName>
</protein>